<dbReference type="GO" id="GO:0039615">
    <property type="term" value="C:T=1 icosahedral viral capsid"/>
    <property type="evidence" value="ECO:0007669"/>
    <property type="project" value="UniProtKB-KW"/>
</dbReference>
<accession>A0A8S5NM60</accession>
<comment type="subcellular location">
    <subcellularLocation>
        <location evidence="1">Virion</location>
    </subcellularLocation>
</comment>
<dbReference type="Pfam" id="PF02305">
    <property type="entry name" value="Phage_F"/>
    <property type="match status" value="1"/>
</dbReference>
<dbReference type="InterPro" id="IPR003514">
    <property type="entry name" value="Microviridae_protein_F"/>
</dbReference>
<evidence type="ECO:0000313" key="6">
    <source>
        <dbReference type="EMBL" id="DAD95806.1"/>
    </source>
</evidence>
<evidence type="ECO:0000256" key="2">
    <source>
        <dbReference type="ARBA" id="ARBA00009963"/>
    </source>
</evidence>
<dbReference type="Gene3D" id="2.60.169.10">
    <property type="entry name" value="Microviridae F protein"/>
    <property type="match status" value="2"/>
</dbReference>
<evidence type="ECO:0000256" key="1">
    <source>
        <dbReference type="ARBA" id="ARBA00004328"/>
    </source>
</evidence>
<evidence type="ECO:0000256" key="5">
    <source>
        <dbReference type="ARBA" id="ARBA00022844"/>
    </source>
</evidence>
<dbReference type="InterPro" id="IPR037002">
    <property type="entry name" value="Microviridae_protein_F_sf"/>
</dbReference>
<sequence>MYMRRTKFDRSHVYKTTFNSGKLIPVFVDEVLPGDTTRMSVNYFARLATPIKPIMDNIYLDWFFFFVPNRLVWEHWQNFCFEQEDPDDSTDYVIPTVTATGNSDNGYVGSLWDYFGLPVNTSGNLSGISALPFRAVYLIWNEWFRDENLQKSIKIQKGDTNEVLDSSRASDQPPWVFTSGTNIVPGLACPPRGKRHDYFTSALPWTQKGPGVSIGLAGTATLVDPSPVSGYFVQQSNNSLGAAQLSKDGGVHSVYTGNGTLTYQGGYSTSIAGHSVNGSGSATVTAQPGSSWLSKSAYADLDSSSIFTINSLRTAFQMQKFYERLARGGSRYTEVLRSFFGVVSPDARLQRPEFLGSFTKMVNVNPIAQTSATDDTSPQGNLSAYGVTASRFHGFTKSFVEHGYIIGFVCARADLTYQQGVNKMWLRSTVYDFYWPTFAHLGEQAIELREIYAQGTAADTTVFGYQERYAEYRYKPSQITGKFRSSVIGGNLDVWHLSQFFSNAPTLNEEFITENPPINRIIAVQDEPEFLLDIGFRYTTVRPMPMFGTPGLVDHF</sequence>
<keyword evidence="3" id="KW-1140">T=1 icosahedral capsid protein</keyword>
<name>A0A8S5NM60_9VIRU</name>
<protein>
    <submittedName>
        <fullName evidence="6">Major capsid protein</fullName>
    </submittedName>
</protein>
<comment type="similarity">
    <text evidence="2">Belongs to the microviridae F protein family.</text>
</comment>
<keyword evidence="5" id="KW-0946">Virion</keyword>
<keyword evidence="4" id="KW-0167">Capsid protein</keyword>
<evidence type="ECO:0000256" key="4">
    <source>
        <dbReference type="ARBA" id="ARBA00022561"/>
    </source>
</evidence>
<dbReference type="InterPro" id="IPR016184">
    <property type="entry name" value="Capsid/spike_ssDNA_virus"/>
</dbReference>
<organism evidence="6">
    <name type="scientific">Microviridae sp. ctn4Z9</name>
    <dbReference type="NCBI Taxonomy" id="2826744"/>
    <lineage>
        <taxon>Viruses</taxon>
        <taxon>Monodnaviria</taxon>
        <taxon>Sangervirae</taxon>
        <taxon>Phixviricota</taxon>
        <taxon>Malgrandaviricetes</taxon>
        <taxon>Petitvirales</taxon>
        <taxon>Microviridae</taxon>
    </lineage>
</organism>
<evidence type="ECO:0000256" key="3">
    <source>
        <dbReference type="ARBA" id="ARBA00022431"/>
    </source>
</evidence>
<reference evidence="6" key="1">
    <citation type="journal article" date="2021" name="Proc. Natl. Acad. Sci. U.S.A.">
        <title>A Catalog of Tens of Thousands of Viruses from Human Metagenomes Reveals Hidden Associations with Chronic Diseases.</title>
        <authorList>
            <person name="Tisza M.J."/>
            <person name="Buck C.B."/>
        </authorList>
    </citation>
    <scope>NUCLEOTIDE SEQUENCE</scope>
    <source>
        <strain evidence="6">Ctn4Z9</strain>
    </source>
</reference>
<dbReference type="EMBL" id="BK015203">
    <property type="protein sequence ID" value="DAD95806.1"/>
    <property type="molecule type" value="Genomic_DNA"/>
</dbReference>
<dbReference type="SUPFAM" id="SSF88645">
    <property type="entry name" value="ssDNA viruses"/>
    <property type="match status" value="1"/>
</dbReference>
<dbReference type="GO" id="GO:0005198">
    <property type="term" value="F:structural molecule activity"/>
    <property type="evidence" value="ECO:0007669"/>
    <property type="project" value="InterPro"/>
</dbReference>
<proteinExistence type="inferred from homology"/>